<gene>
    <name evidence="8" type="ORF">JRA39_002200</name>
    <name evidence="9" type="ORF">KDV35_12915</name>
</gene>
<comment type="subcellular location">
    <subcellularLocation>
        <location evidence="2">Cell membrane</location>
    </subcellularLocation>
    <subcellularLocation>
        <location evidence="1">Membrane</location>
        <topology evidence="1">Multi-pass membrane protein</topology>
    </subcellularLocation>
</comment>
<dbReference type="RefSeq" id="WP_154635767.1">
    <property type="nucleotide sequence ID" value="NZ_CP095443.1"/>
</dbReference>
<feature type="transmembrane region" description="Helical" evidence="6">
    <location>
        <begin position="376"/>
        <end position="397"/>
    </location>
</feature>
<feature type="transmembrane region" description="Helical" evidence="6">
    <location>
        <begin position="340"/>
        <end position="364"/>
    </location>
</feature>
<feature type="transmembrane region" description="Helical" evidence="6">
    <location>
        <begin position="166"/>
        <end position="186"/>
    </location>
</feature>
<evidence type="ECO:0000256" key="2">
    <source>
        <dbReference type="ARBA" id="ARBA00004236"/>
    </source>
</evidence>
<evidence type="ECO:0000313" key="8">
    <source>
        <dbReference type="EMBL" id="EMP9433145.1"/>
    </source>
</evidence>
<sequence length="415" mass="46083">MQKKMLPLSFVCLLITVFLDQIGLFLIYPIIPSLLESVTHDSVIDNAIIGGWLLATFGIMQFIFAPIMGAISDKFGRKPVLIVCFVVFTLDYFLYAISHNLYLLFVARIIAGIAGSSIIVSLASVADMSDERSKMQNYGFLFGIMSLGIVVGPAIASIAVQYGVRVPFFVACILSFIGLLCVIFLFKETLPIEKRRAFKLHNPFSSIIYFFKYKGLVYLFIANIVFMFAVQFPTTLWPFFTKYRFEWDDVKIATSFVIIGLGGLFAQTVLLKIVRVFLSDQKIPLLGFLLFIIGLISIAFSTSVVALYIAIILYSFSSISNSSIVSLFSSQVSDSEQGQLMGALSSISSFWAVLGPLCATNMYYYSANLSLPSSDGYPFVFSAILVLICILPLSIGLKNAYSMNHSLQQDEDFHQ</sequence>
<dbReference type="GO" id="GO:0022857">
    <property type="term" value="F:transmembrane transporter activity"/>
    <property type="evidence" value="ECO:0007669"/>
    <property type="project" value="InterPro"/>
</dbReference>
<feature type="transmembrane region" description="Helical" evidence="6">
    <location>
        <begin position="252"/>
        <end position="271"/>
    </location>
</feature>
<dbReference type="PANTHER" id="PTHR23507">
    <property type="entry name" value="ZGC:174356"/>
    <property type="match status" value="1"/>
</dbReference>
<evidence type="ECO:0000256" key="5">
    <source>
        <dbReference type="ARBA" id="ARBA00023136"/>
    </source>
</evidence>
<dbReference type="InterPro" id="IPR001958">
    <property type="entry name" value="Tet-R_TetA/multi-R_MdtG-like"/>
</dbReference>
<dbReference type="EMBL" id="JAGSRH010000018">
    <property type="protein sequence ID" value="MER5077751.1"/>
    <property type="molecule type" value="Genomic_DNA"/>
</dbReference>
<dbReference type="InterPro" id="IPR011701">
    <property type="entry name" value="MFS"/>
</dbReference>
<feature type="transmembrane region" description="Helical" evidence="6">
    <location>
        <begin position="138"/>
        <end position="160"/>
    </location>
</feature>
<dbReference type="Pfam" id="PF07690">
    <property type="entry name" value="MFS_1"/>
    <property type="match status" value="1"/>
</dbReference>
<feature type="transmembrane region" description="Helical" evidence="6">
    <location>
        <begin position="306"/>
        <end position="328"/>
    </location>
</feature>
<evidence type="ECO:0000256" key="3">
    <source>
        <dbReference type="ARBA" id="ARBA00022692"/>
    </source>
</evidence>
<name>A0AAI9I036_PROST</name>
<evidence type="ECO:0000256" key="6">
    <source>
        <dbReference type="SAM" id="Phobius"/>
    </source>
</evidence>
<reference evidence="8" key="2">
    <citation type="submission" date="2024-02" db="EMBL/GenBank/DDBJ databases">
        <authorList>
            <consortium name="Clinical and Environmental Microbiology Branch: Whole genome sequencing antimicrobial resistance pathogens in the healthcare setting"/>
        </authorList>
    </citation>
    <scope>NUCLEOTIDE SEQUENCE</scope>
    <source>
        <strain evidence="8">2020GO-00142</strain>
    </source>
</reference>
<feature type="transmembrane region" description="Helical" evidence="6">
    <location>
        <begin position="80"/>
        <end position="97"/>
    </location>
</feature>
<keyword evidence="4 6" id="KW-1133">Transmembrane helix</keyword>
<dbReference type="EMBL" id="AAZDVE040000015">
    <property type="protein sequence ID" value="EMP9433145.1"/>
    <property type="molecule type" value="Genomic_DNA"/>
</dbReference>
<organism evidence="8">
    <name type="scientific">Providencia stuartii</name>
    <dbReference type="NCBI Taxonomy" id="588"/>
    <lineage>
        <taxon>Bacteria</taxon>
        <taxon>Pseudomonadati</taxon>
        <taxon>Pseudomonadota</taxon>
        <taxon>Gammaproteobacteria</taxon>
        <taxon>Enterobacterales</taxon>
        <taxon>Morganellaceae</taxon>
        <taxon>Providencia</taxon>
    </lineage>
</organism>
<dbReference type="InterPro" id="IPR020846">
    <property type="entry name" value="MFS_dom"/>
</dbReference>
<proteinExistence type="predicted"/>
<feature type="transmembrane region" description="Helical" evidence="6">
    <location>
        <begin position="103"/>
        <end position="126"/>
    </location>
</feature>
<dbReference type="Gene3D" id="1.20.1250.20">
    <property type="entry name" value="MFS general substrate transporter like domains"/>
    <property type="match status" value="1"/>
</dbReference>
<accession>A0AAI9I036</accession>
<evidence type="ECO:0000313" key="9">
    <source>
        <dbReference type="EMBL" id="MER5077751.1"/>
    </source>
</evidence>
<reference evidence="9 10" key="1">
    <citation type="submission" date="2021-04" db="EMBL/GenBank/DDBJ databases">
        <title>Determining the burden of carbapenem-resistant Enterobacterales from a tertiary public heath setting in Bangladesh: a clinical, epidemiological, and molecular study.</title>
        <authorList>
            <person name="Farzana R."/>
            <person name="Walsh T.R."/>
        </authorList>
    </citation>
    <scope>NUCLEOTIDE SEQUENCE [LARGE SCALE GENOMIC DNA]</scope>
    <source>
        <strain evidence="9">Dmpro_s316</strain>
        <strain evidence="10">dmpro_s316</strain>
    </source>
</reference>
<dbReference type="PROSITE" id="PS50850">
    <property type="entry name" value="MFS"/>
    <property type="match status" value="1"/>
</dbReference>
<protein>
    <submittedName>
        <fullName evidence="8">MFS transporter</fullName>
    </submittedName>
</protein>
<dbReference type="InterPro" id="IPR036259">
    <property type="entry name" value="MFS_trans_sf"/>
</dbReference>
<dbReference type="PRINTS" id="PR01035">
    <property type="entry name" value="TCRTETA"/>
</dbReference>
<dbReference type="PANTHER" id="PTHR23507:SF1">
    <property type="entry name" value="FI18259P1-RELATED"/>
    <property type="match status" value="1"/>
</dbReference>
<evidence type="ECO:0000256" key="4">
    <source>
        <dbReference type="ARBA" id="ARBA00022989"/>
    </source>
</evidence>
<feature type="transmembrane region" description="Helical" evidence="6">
    <location>
        <begin position="283"/>
        <end position="300"/>
    </location>
</feature>
<dbReference type="Proteomes" id="UP001495779">
    <property type="component" value="Unassembled WGS sequence"/>
</dbReference>
<feature type="transmembrane region" description="Helical" evidence="6">
    <location>
        <begin position="216"/>
        <end position="240"/>
    </location>
</feature>
<feature type="transmembrane region" description="Helical" evidence="6">
    <location>
        <begin position="47"/>
        <end position="68"/>
    </location>
</feature>
<evidence type="ECO:0000256" key="1">
    <source>
        <dbReference type="ARBA" id="ARBA00004141"/>
    </source>
</evidence>
<dbReference type="AlphaFoldDB" id="A0AAI9I036"/>
<keyword evidence="5 6" id="KW-0472">Membrane</keyword>
<dbReference type="GO" id="GO:0016020">
    <property type="term" value="C:membrane"/>
    <property type="evidence" value="ECO:0007669"/>
    <property type="project" value="UniProtKB-SubCell"/>
</dbReference>
<evidence type="ECO:0000259" key="7">
    <source>
        <dbReference type="PROSITE" id="PS50850"/>
    </source>
</evidence>
<keyword evidence="3 6" id="KW-0812">Transmembrane</keyword>
<dbReference type="SUPFAM" id="SSF103473">
    <property type="entry name" value="MFS general substrate transporter"/>
    <property type="match status" value="1"/>
</dbReference>
<comment type="caution">
    <text evidence="8">The sequence shown here is derived from an EMBL/GenBank/DDBJ whole genome shotgun (WGS) entry which is preliminary data.</text>
</comment>
<evidence type="ECO:0000313" key="10">
    <source>
        <dbReference type="Proteomes" id="UP001495779"/>
    </source>
</evidence>
<feature type="domain" description="Major facilitator superfamily (MFS) profile" evidence="7">
    <location>
        <begin position="9"/>
        <end position="401"/>
    </location>
</feature>